<keyword evidence="4" id="KW-1003">Cell membrane</keyword>
<dbReference type="PANTHER" id="PTHR42985:SF40">
    <property type="entry name" value="LD47995P-RELATED"/>
    <property type="match status" value="1"/>
</dbReference>
<evidence type="ECO:0000256" key="13">
    <source>
        <dbReference type="SAM" id="Phobius"/>
    </source>
</evidence>
<keyword evidence="3" id="KW-0813">Transport</keyword>
<evidence type="ECO:0000256" key="7">
    <source>
        <dbReference type="ARBA" id="ARBA00023053"/>
    </source>
</evidence>
<dbReference type="PANTHER" id="PTHR42985">
    <property type="entry name" value="SODIUM-COUPLED MONOCARBOXYLATE TRANSPORTER"/>
    <property type="match status" value="1"/>
</dbReference>
<dbReference type="OrthoDB" id="9803597at2"/>
<feature type="transmembrane region" description="Helical" evidence="13">
    <location>
        <begin position="179"/>
        <end position="199"/>
    </location>
</feature>
<feature type="transmembrane region" description="Helical" evidence="13">
    <location>
        <begin position="541"/>
        <end position="567"/>
    </location>
</feature>
<evidence type="ECO:0000313" key="14">
    <source>
        <dbReference type="EMBL" id="PZX59994.1"/>
    </source>
</evidence>
<evidence type="ECO:0000256" key="2">
    <source>
        <dbReference type="ARBA" id="ARBA00006434"/>
    </source>
</evidence>
<comment type="subcellular location">
    <subcellularLocation>
        <location evidence="1">Cell membrane</location>
        <topology evidence="1">Multi-pass membrane protein</topology>
    </subcellularLocation>
</comment>
<keyword evidence="10" id="KW-0739">Sodium transport</keyword>
<feature type="transmembrane region" description="Helical" evidence="13">
    <location>
        <begin position="74"/>
        <end position="96"/>
    </location>
</feature>
<dbReference type="GO" id="GO:0005886">
    <property type="term" value="C:plasma membrane"/>
    <property type="evidence" value="ECO:0007669"/>
    <property type="project" value="UniProtKB-SubCell"/>
</dbReference>
<dbReference type="GO" id="GO:0015293">
    <property type="term" value="F:symporter activity"/>
    <property type="evidence" value="ECO:0007669"/>
    <property type="project" value="TreeGrafter"/>
</dbReference>
<feature type="transmembrane region" description="Helical" evidence="13">
    <location>
        <begin position="42"/>
        <end position="62"/>
    </location>
</feature>
<keyword evidence="7" id="KW-0915">Sodium</keyword>
<gene>
    <name evidence="14" type="ORF">LX80_02713</name>
</gene>
<evidence type="ECO:0000256" key="9">
    <source>
        <dbReference type="ARBA" id="ARBA00023136"/>
    </source>
</evidence>
<evidence type="ECO:0000256" key="12">
    <source>
        <dbReference type="SAM" id="Coils"/>
    </source>
</evidence>
<feature type="transmembrane region" description="Helical" evidence="13">
    <location>
        <begin position="148"/>
        <end position="167"/>
    </location>
</feature>
<feature type="coiled-coil region" evidence="12">
    <location>
        <begin position="345"/>
        <end position="379"/>
    </location>
</feature>
<evidence type="ECO:0000256" key="6">
    <source>
        <dbReference type="ARBA" id="ARBA00022989"/>
    </source>
</evidence>
<feature type="transmembrane region" description="Helical" evidence="13">
    <location>
        <begin position="236"/>
        <end position="255"/>
    </location>
</feature>
<keyword evidence="12" id="KW-0175">Coiled coil</keyword>
<name>A0A2W7RHW9_9BACT</name>
<evidence type="ECO:0000256" key="5">
    <source>
        <dbReference type="ARBA" id="ARBA00022692"/>
    </source>
</evidence>
<proteinExistence type="inferred from homology"/>
<feature type="transmembrane region" description="Helical" evidence="13">
    <location>
        <begin position="405"/>
        <end position="434"/>
    </location>
</feature>
<keyword evidence="8" id="KW-0406">Ion transport</keyword>
<dbReference type="PROSITE" id="PS50283">
    <property type="entry name" value="NA_SOLUT_SYMP_3"/>
    <property type="match status" value="1"/>
</dbReference>
<comment type="caution">
    <text evidence="14">The sequence shown here is derived from an EMBL/GenBank/DDBJ whole genome shotgun (WGS) entry which is preliminary data.</text>
</comment>
<evidence type="ECO:0000256" key="3">
    <source>
        <dbReference type="ARBA" id="ARBA00022448"/>
    </source>
</evidence>
<dbReference type="CDD" id="cd11494">
    <property type="entry name" value="SLC5sbd_NIS-like_u2"/>
    <property type="match status" value="1"/>
</dbReference>
<keyword evidence="15" id="KW-1185">Reference proteome</keyword>
<dbReference type="InterPro" id="IPR051163">
    <property type="entry name" value="Sodium:Solute_Symporter_SSF"/>
</dbReference>
<keyword evidence="9 13" id="KW-0472">Membrane</keyword>
<evidence type="ECO:0000313" key="15">
    <source>
        <dbReference type="Proteomes" id="UP000249720"/>
    </source>
</evidence>
<dbReference type="AlphaFoldDB" id="A0A2W7RHW9"/>
<feature type="transmembrane region" description="Helical" evidence="13">
    <location>
        <begin position="492"/>
        <end position="510"/>
    </location>
</feature>
<accession>A0A2W7RHW9</accession>
<evidence type="ECO:0000256" key="10">
    <source>
        <dbReference type="ARBA" id="ARBA00023201"/>
    </source>
</evidence>
<dbReference type="InterPro" id="IPR038377">
    <property type="entry name" value="Na/Glc_symporter_sf"/>
</dbReference>
<feature type="transmembrane region" description="Helical" evidence="13">
    <location>
        <begin position="117"/>
        <end position="142"/>
    </location>
</feature>
<keyword evidence="6 13" id="KW-1133">Transmembrane helix</keyword>
<evidence type="ECO:0000256" key="4">
    <source>
        <dbReference type="ARBA" id="ARBA00022475"/>
    </source>
</evidence>
<organism evidence="14 15">
    <name type="scientific">Hydrotalea sandarakina</name>
    <dbReference type="NCBI Taxonomy" id="1004304"/>
    <lineage>
        <taxon>Bacteria</taxon>
        <taxon>Pseudomonadati</taxon>
        <taxon>Bacteroidota</taxon>
        <taxon>Chitinophagia</taxon>
        <taxon>Chitinophagales</taxon>
        <taxon>Chitinophagaceae</taxon>
        <taxon>Hydrotalea</taxon>
    </lineage>
</organism>
<dbReference type="Gene3D" id="1.20.1730.10">
    <property type="entry name" value="Sodium/glucose cotransporter"/>
    <property type="match status" value="1"/>
</dbReference>
<dbReference type="RefSeq" id="WP_111297194.1">
    <property type="nucleotide sequence ID" value="NZ_QKZV01000012.1"/>
</dbReference>
<dbReference type="Pfam" id="PF00474">
    <property type="entry name" value="SSF"/>
    <property type="match status" value="2"/>
</dbReference>
<comment type="similarity">
    <text evidence="2 11">Belongs to the sodium:solute symporter (SSF) (TC 2.A.21) family.</text>
</comment>
<feature type="transmembrane region" description="Helical" evidence="13">
    <location>
        <begin position="517"/>
        <end position="535"/>
    </location>
</feature>
<evidence type="ECO:0000256" key="8">
    <source>
        <dbReference type="ARBA" id="ARBA00023065"/>
    </source>
</evidence>
<dbReference type="InterPro" id="IPR001734">
    <property type="entry name" value="Na/solute_symporter"/>
</dbReference>
<keyword evidence="5 13" id="KW-0812">Transmembrane</keyword>
<reference evidence="14 15" key="1">
    <citation type="submission" date="2018-06" db="EMBL/GenBank/DDBJ databases">
        <title>Genomic Encyclopedia of Archaeal and Bacterial Type Strains, Phase II (KMG-II): from individual species to whole genera.</title>
        <authorList>
            <person name="Goeker M."/>
        </authorList>
    </citation>
    <scope>NUCLEOTIDE SEQUENCE [LARGE SCALE GENOMIC DNA]</scope>
    <source>
        <strain evidence="14 15">DSM 23241</strain>
    </source>
</reference>
<evidence type="ECO:0000256" key="1">
    <source>
        <dbReference type="ARBA" id="ARBA00004651"/>
    </source>
</evidence>
<protein>
    <submittedName>
        <fullName evidence="14">SSS family transporter</fullName>
    </submittedName>
</protein>
<dbReference type="GO" id="GO:0006814">
    <property type="term" value="P:sodium ion transport"/>
    <property type="evidence" value="ECO:0007669"/>
    <property type="project" value="UniProtKB-KW"/>
</dbReference>
<evidence type="ECO:0000256" key="11">
    <source>
        <dbReference type="RuleBase" id="RU362091"/>
    </source>
</evidence>
<sequence length="573" mass="63925">MNRIDWLVLILILSGIIAYGLYKSRTEKNLDGYFLSNRSMPWYLILLSVMGTQASAITFLSAPGQAFTDGMRFVQYYFGLPLAMIVICISFVPLFSKLKVYTAYEFLEQRFNLHTRVFTSFLFLLSRGLSTGISIYAPAIILSSLFGWNIYLTNILMGGLLIIYTVSGGAKAVAYTQQLQLAIIFIGMIVAAYMIVHLLPNGVGFTDALKISGSSGKLNVITTGISSKGFNWNDKYNLFSGIIGGFFLALSYFGTDQSQVGRYLTAKNDKESKVGLLMNGLVKVPMQFGILLIGALLFTFYQFTRQPIFFNQVVHEQLLQSSEKNNALQLEAAYNQINQQKQQVLAHWNDNTLLAKQQLQQLNNQAADVKNNYQQLLQKAGITGDTNDTNYIFLRFVIDYLPHGLVGLLIAIIFLASWGSIAAALNSLAATSVIDFHLRFKKSATDMPANFDDALSKYHISKYYTLAWGIFCIVIAEFVIGMGSLIEAVNVLGSLFYGVILGIFLVAFYMKQIKGNAVFWAAIFSELVVILIFVLNKYNIIGISFLWLNVIGALLVMLLGLLFQYVFSIRQPV</sequence>
<feature type="transmembrane region" description="Helical" evidence="13">
    <location>
        <begin position="6"/>
        <end position="22"/>
    </location>
</feature>
<feature type="transmembrane region" description="Helical" evidence="13">
    <location>
        <begin position="276"/>
        <end position="301"/>
    </location>
</feature>
<dbReference type="EMBL" id="QKZV01000012">
    <property type="protein sequence ID" value="PZX59994.1"/>
    <property type="molecule type" value="Genomic_DNA"/>
</dbReference>
<feature type="transmembrane region" description="Helical" evidence="13">
    <location>
        <begin position="463"/>
        <end position="486"/>
    </location>
</feature>
<dbReference type="Proteomes" id="UP000249720">
    <property type="component" value="Unassembled WGS sequence"/>
</dbReference>